<evidence type="ECO:0000256" key="3">
    <source>
        <dbReference type="ARBA" id="ARBA00022679"/>
    </source>
</evidence>
<comment type="subunit">
    <text evidence="2">Homodimer.</text>
</comment>
<dbReference type="PANTHER" id="PTHR10314">
    <property type="entry name" value="CYSTATHIONINE BETA-SYNTHASE"/>
    <property type="match status" value="1"/>
</dbReference>
<evidence type="ECO:0000313" key="6">
    <source>
        <dbReference type="EMBL" id="UWX71492.1"/>
    </source>
</evidence>
<dbReference type="EMBL" id="CP104214">
    <property type="protein sequence ID" value="UWX71492.1"/>
    <property type="molecule type" value="Genomic_DNA"/>
</dbReference>
<dbReference type="Proteomes" id="UP001059745">
    <property type="component" value="Chromosome 1"/>
</dbReference>
<evidence type="ECO:0000256" key="2">
    <source>
        <dbReference type="ARBA" id="ARBA00011738"/>
    </source>
</evidence>
<evidence type="ECO:0000256" key="1">
    <source>
        <dbReference type="ARBA" id="ARBA00001933"/>
    </source>
</evidence>
<name>A0AB38TSP7_BURGA</name>
<keyword evidence="3" id="KW-0808">Transferase</keyword>
<accession>A0AB38TSP7</accession>
<proteinExistence type="predicted"/>
<reference evidence="6" key="1">
    <citation type="submission" date="2022-09" db="EMBL/GenBank/DDBJ databases">
        <title>Genomic of Burkholderia gladioli.</title>
        <authorList>
            <person name="Wu H."/>
        </authorList>
    </citation>
    <scope>NUCLEOTIDE SEQUENCE</scope>
    <source>
        <strain evidence="6">ZN-S4</strain>
    </source>
</reference>
<evidence type="ECO:0000259" key="5">
    <source>
        <dbReference type="Pfam" id="PF00291"/>
    </source>
</evidence>
<dbReference type="InterPro" id="IPR001926">
    <property type="entry name" value="TrpB-like_PALP"/>
</dbReference>
<feature type="domain" description="Tryptophan synthase beta chain-like PALP" evidence="5">
    <location>
        <begin position="30"/>
        <end position="306"/>
    </location>
</feature>
<comment type="cofactor">
    <cofactor evidence="1">
        <name>pyridoxal 5'-phosphate</name>
        <dbReference type="ChEBI" id="CHEBI:597326"/>
    </cofactor>
</comment>
<dbReference type="SUPFAM" id="SSF53686">
    <property type="entry name" value="Tryptophan synthase beta subunit-like PLP-dependent enzymes"/>
    <property type="match status" value="1"/>
</dbReference>
<dbReference type="InterPro" id="IPR023927">
    <property type="entry name" value="SbnA"/>
</dbReference>
<keyword evidence="4" id="KW-0663">Pyridoxal phosphate</keyword>
<gene>
    <name evidence="6" type="primary">sbnA</name>
    <name evidence="6" type="ORF">NYZ96_07005</name>
</gene>
<dbReference type="Gene3D" id="3.40.50.1100">
    <property type="match status" value="2"/>
</dbReference>
<dbReference type="AlphaFoldDB" id="A0AB38TSP7"/>
<evidence type="ECO:0000256" key="4">
    <source>
        <dbReference type="ARBA" id="ARBA00022898"/>
    </source>
</evidence>
<dbReference type="GO" id="GO:1901605">
    <property type="term" value="P:alpha-amino acid metabolic process"/>
    <property type="evidence" value="ECO:0007669"/>
    <property type="project" value="UniProtKB-ARBA"/>
</dbReference>
<dbReference type="CDD" id="cd01561">
    <property type="entry name" value="CBS_like"/>
    <property type="match status" value="1"/>
</dbReference>
<dbReference type="InterPro" id="IPR050214">
    <property type="entry name" value="Cys_Synth/Cystath_Beta-Synth"/>
</dbReference>
<sequence length="345" mass="37772">MPARSFSIDLIRCHMKFGSIEQIINDRIFLRLDEFAAGRQVYLKLEGFNPGGSIKIKTALALIRDAEQNGRLFTKRKMIESSSGNLGLSLSMIAAARGYRFTCVVDANTSLQAIGVMRAFGTEVVVIDRRDEQGGFLGNRLAYIRDALERDPDLTWLNQYQNAANPAIHADMTARAIHEEFGKVDHLFIGAGTTGTLMGCVEYFRRHSPGTEIIAVDSVGSITFGTPGGRRHLPGLGSSVMPHFFDGSRIDRLLQIPEPETVCACRDLARRYGGLFGASTGTVLAGVRRLAGELGPDATIVAIAPDLGGLYVDTVYNDNWCDDTYGQAWRDALGQIHVMENLENV</sequence>
<organism evidence="6 7">
    <name type="scientific">Burkholderia gladioli</name>
    <name type="common">Pseudomonas marginata</name>
    <name type="synonym">Phytomonas marginata</name>
    <dbReference type="NCBI Taxonomy" id="28095"/>
    <lineage>
        <taxon>Bacteria</taxon>
        <taxon>Pseudomonadati</taxon>
        <taxon>Pseudomonadota</taxon>
        <taxon>Betaproteobacteria</taxon>
        <taxon>Burkholderiales</taxon>
        <taxon>Burkholderiaceae</taxon>
        <taxon>Burkholderia</taxon>
    </lineage>
</organism>
<dbReference type="NCBIfam" id="TIGR03945">
    <property type="entry name" value="PLP_SbnA_fam"/>
    <property type="match status" value="1"/>
</dbReference>
<dbReference type="GO" id="GO:0016740">
    <property type="term" value="F:transferase activity"/>
    <property type="evidence" value="ECO:0007669"/>
    <property type="project" value="UniProtKB-KW"/>
</dbReference>
<dbReference type="Pfam" id="PF00291">
    <property type="entry name" value="PALP"/>
    <property type="match status" value="1"/>
</dbReference>
<evidence type="ECO:0000313" key="7">
    <source>
        <dbReference type="Proteomes" id="UP001059745"/>
    </source>
</evidence>
<dbReference type="InterPro" id="IPR036052">
    <property type="entry name" value="TrpB-like_PALP_sf"/>
</dbReference>
<protein>
    <submittedName>
        <fullName evidence="6">2,3-diaminopropionate biosynthesis protein SbnA</fullName>
    </submittedName>
</protein>
<dbReference type="RefSeq" id="WP_206427839.1">
    <property type="nucleotide sequence ID" value="NZ_CADEPT010000004.1"/>
</dbReference>